<dbReference type="Proteomes" id="UP000188318">
    <property type="component" value="Unassembled WGS sequence"/>
</dbReference>
<accession>A0A1R3S2I8</accession>
<evidence type="ECO:0000313" key="3">
    <source>
        <dbReference type="Proteomes" id="UP000188318"/>
    </source>
</evidence>
<dbReference type="VEuPathDB" id="FungiDB:ASPCADRAFT_202828"/>
<evidence type="ECO:0000256" key="1">
    <source>
        <dbReference type="SAM" id="MobiDB-lite"/>
    </source>
</evidence>
<keyword evidence="3" id="KW-1185">Reference proteome</keyword>
<evidence type="ECO:0000313" key="2">
    <source>
        <dbReference type="EMBL" id="OOG00976.1"/>
    </source>
</evidence>
<dbReference type="EMBL" id="KV907493">
    <property type="protein sequence ID" value="OOG00976.1"/>
    <property type="molecule type" value="Genomic_DNA"/>
</dbReference>
<sequence length="60" mass="6698">MSQTLSRFCSYPQEREGGTCPIGVYLGGYVGDTLVRRDWKRNKRTSKQDTTDTRSGPPGS</sequence>
<reference evidence="3" key="1">
    <citation type="journal article" date="2017" name="Genome Biol.">
        <title>Comparative genomics reveals high biological diversity and specific adaptations in the industrially and medically important fungal genus Aspergillus.</title>
        <authorList>
            <person name="de Vries R.P."/>
            <person name="Riley R."/>
            <person name="Wiebenga A."/>
            <person name="Aguilar-Osorio G."/>
            <person name="Amillis S."/>
            <person name="Uchima C.A."/>
            <person name="Anderluh G."/>
            <person name="Asadollahi M."/>
            <person name="Askin M."/>
            <person name="Barry K."/>
            <person name="Battaglia E."/>
            <person name="Bayram O."/>
            <person name="Benocci T."/>
            <person name="Braus-Stromeyer S.A."/>
            <person name="Caldana C."/>
            <person name="Canovas D."/>
            <person name="Cerqueira G.C."/>
            <person name="Chen F."/>
            <person name="Chen W."/>
            <person name="Choi C."/>
            <person name="Clum A."/>
            <person name="Dos Santos R.A."/>
            <person name="Damasio A.R."/>
            <person name="Diallinas G."/>
            <person name="Emri T."/>
            <person name="Fekete E."/>
            <person name="Flipphi M."/>
            <person name="Freyberg S."/>
            <person name="Gallo A."/>
            <person name="Gournas C."/>
            <person name="Habgood R."/>
            <person name="Hainaut M."/>
            <person name="Harispe M.L."/>
            <person name="Henrissat B."/>
            <person name="Hilden K.S."/>
            <person name="Hope R."/>
            <person name="Hossain A."/>
            <person name="Karabika E."/>
            <person name="Karaffa L."/>
            <person name="Karanyi Z."/>
            <person name="Krasevec N."/>
            <person name="Kuo A."/>
            <person name="Kusch H."/>
            <person name="LaButti K."/>
            <person name="Lagendijk E.L."/>
            <person name="Lapidus A."/>
            <person name="Levasseur A."/>
            <person name="Lindquist E."/>
            <person name="Lipzen A."/>
            <person name="Logrieco A.F."/>
            <person name="MacCabe A."/>
            <person name="Maekelae M.R."/>
            <person name="Malavazi I."/>
            <person name="Melin P."/>
            <person name="Meyer V."/>
            <person name="Mielnichuk N."/>
            <person name="Miskei M."/>
            <person name="Molnar A.P."/>
            <person name="Mule G."/>
            <person name="Ngan C.Y."/>
            <person name="Orejas M."/>
            <person name="Orosz E."/>
            <person name="Ouedraogo J.P."/>
            <person name="Overkamp K.M."/>
            <person name="Park H.-S."/>
            <person name="Perrone G."/>
            <person name="Piumi F."/>
            <person name="Punt P.J."/>
            <person name="Ram A.F."/>
            <person name="Ramon A."/>
            <person name="Rauscher S."/>
            <person name="Record E."/>
            <person name="Riano-Pachon D.M."/>
            <person name="Robert V."/>
            <person name="Roehrig J."/>
            <person name="Ruller R."/>
            <person name="Salamov A."/>
            <person name="Salih N.S."/>
            <person name="Samson R.A."/>
            <person name="Sandor E."/>
            <person name="Sanguinetti M."/>
            <person name="Schuetze T."/>
            <person name="Sepcic K."/>
            <person name="Shelest E."/>
            <person name="Sherlock G."/>
            <person name="Sophianopoulou V."/>
            <person name="Squina F.M."/>
            <person name="Sun H."/>
            <person name="Susca A."/>
            <person name="Todd R.B."/>
            <person name="Tsang A."/>
            <person name="Unkles S.E."/>
            <person name="van de Wiele N."/>
            <person name="van Rossen-Uffink D."/>
            <person name="Oliveira J.V."/>
            <person name="Vesth T.C."/>
            <person name="Visser J."/>
            <person name="Yu J.-H."/>
            <person name="Zhou M."/>
            <person name="Andersen M.R."/>
            <person name="Archer D.B."/>
            <person name="Baker S.E."/>
            <person name="Benoit I."/>
            <person name="Brakhage A.A."/>
            <person name="Braus G.H."/>
            <person name="Fischer R."/>
            <person name="Frisvad J.C."/>
            <person name="Goldman G.H."/>
            <person name="Houbraken J."/>
            <person name="Oakley B."/>
            <person name="Pocsi I."/>
            <person name="Scazzocchio C."/>
            <person name="Seiboth B."/>
            <person name="vanKuyk P.A."/>
            <person name="Wortman J."/>
            <person name="Dyer P.S."/>
            <person name="Grigoriev I.V."/>
        </authorList>
    </citation>
    <scope>NUCLEOTIDE SEQUENCE [LARGE SCALE GENOMIC DNA]</scope>
    <source>
        <strain evidence="3">ITEM 5010</strain>
    </source>
</reference>
<feature type="region of interest" description="Disordered" evidence="1">
    <location>
        <begin position="37"/>
        <end position="60"/>
    </location>
</feature>
<name>A0A1R3S2I8_ASPC5</name>
<feature type="non-terminal residue" evidence="2">
    <location>
        <position position="60"/>
    </location>
</feature>
<dbReference type="AlphaFoldDB" id="A0A1R3S2I8"/>
<gene>
    <name evidence="2" type="ORF">ASPCADRAFT_202828</name>
</gene>
<organism evidence="2 3">
    <name type="scientific">Aspergillus carbonarius (strain ITEM 5010)</name>
    <dbReference type="NCBI Taxonomy" id="602072"/>
    <lineage>
        <taxon>Eukaryota</taxon>
        <taxon>Fungi</taxon>
        <taxon>Dikarya</taxon>
        <taxon>Ascomycota</taxon>
        <taxon>Pezizomycotina</taxon>
        <taxon>Eurotiomycetes</taxon>
        <taxon>Eurotiomycetidae</taxon>
        <taxon>Eurotiales</taxon>
        <taxon>Aspergillaceae</taxon>
        <taxon>Aspergillus</taxon>
        <taxon>Aspergillus subgen. Circumdati</taxon>
    </lineage>
</organism>
<protein>
    <submittedName>
        <fullName evidence="2">Uncharacterized protein</fullName>
    </submittedName>
</protein>
<proteinExistence type="predicted"/>